<evidence type="ECO:0000313" key="3">
    <source>
        <dbReference type="EMBL" id="KAK1620918.1"/>
    </source>
</evidence>
<feature type="domain" description="F-box" evidence="2">
    <location>
        <begin position="11"/>
        <end position="51"/>
    </location>
</feature>
<feature type="compositionally biased region" description="Basic and acidic residues" evidence="1">
    <location>
        <begin position="87"/>
        <end position="100"/>
    </location>
</feature>
<keyword evidence="4" id="KW-1185">Reference proteome</keyword>
<proteinExistence type="predicted"/>
<dbReference type="PANTHER" id="PTHR34591:SF33">
    <property type="entry name" value="F-BOX DOMAIN-CONTAINING PROTEIN"/>
    <property type="match status" value="1"/>
</dbReference>
<protein>
    <recommendedName>
        <fullName evidence="2">F-box domain-containing protein</fullName>
    </recommendedName>
</protein>
<dbReference type="InterPro" id="IPR036047">
    <property type="entry name" value="F-box-like_dom_sf"/>
</dbReference>
<dbReference type="SMART" id="SM00256">
    <property type="entry name" value="FBOX"/>
    <property type="match status" value="1"/>
</dbReference>
<dbReference type="AlphaFoldDB" id="A0AAD8RFY4"/>
<feature type="region of interest" description="Disordered" evidence="1">
    <location>
        <begin position="80"/>
        <end position="100"/>
    </location>
</feature>
<evidence type="ECO:0000259" key="2">
    <source>
        <dbReference type="SMART" id="SM00256"/>
    </source>
</evidence>
<gene>
    <name evidence="3" type="ORF">QYE76_026435</name>
</gene>
<evidence type="ECO:0000256" key="1">
    <source>
        <dbReference type="SAM" id="MobiDB-lite"/>
    </source>
</evidence>
<name>A0AAD8RFY4_LOLMU</name>
<comment type="caution">
    <text evidence="3">The sequence shown here is derived from an EMBL/GenBank/DDBJ whole genome shotgun (WGS) entry which is preliminary data.</text>
</comment>
<dbReference type="InterPro" id="IPR001810">
    <property type="entry name" value="F-box_dom"/>
</dbReference>
<dbReference type="PANTHER" id="PTHR34591">
    <property type="entry name" value="OS03G0653100 PROTEIN-RELATED"/>
    <property type="match status" value="1"/>
</dbReference>
<reference evidence="3" key="1">
    <citation type="submission" date="2023-07" db="EMBL/GenBank/DDBJ databases">
        <title>A chromosome-level genome assembly of Lolium multiflorum.</title>
        <authorList>
            <person name="Chen Y."/>
            <person name="Copetti D."/>
            <person name="Kolliker R."/>
            <person name="Studer B."/>
        </authorList>
    </citation>
    <scope>NUCLEOTIDE SEQUENCE</scope>
    <source>
        <strain evidence="3">02402/16</strain>
        <tissue evidence="3">Leaf</tissue>
    </source>
</reference>
<dbReference type="Gene3D" id="1.20.1280.50">
    <property type="match status" value="1"/>
</dbReference>
<dbReference type="Proteomes" id="UP001231189">
    <property type="component" value="Unassembled WGS sequence"/>
</dbReference>
<organism evidence="3 4">
    <name type="scientific">Lolium multiflorum</name>
    <name type="common">Italian ryegrass</name>
    <name type="synonym">Lolium perenne subsp. multiflorum</name>
    <dbReference type="NCBI Taxonomy" id="4521"/>
    <lineage>
        <taxon>Eukaryota</taxon>
        <taxon>Viridiplantae</taxon>
        <taxon>Streptophyta</taxon>
        <taxon>Embryophyta</taxon>
        <taxon>Tracheophyta</taxon>
        <taxon>Spermatophyta</taxon>
        <taxon>Magnoliopsida</taxon>
        <taxon>Liliopsida</taxon>
        <taxon>Poales</taxon>
        <taxon>Poaceae</taxon>
        <taxon>BOP clade</taxon>
        <taxon>Pooideae</taxon>
        <taxon>Poodae</taxon>
        <taxon>Poeae</taxon>
        <taxon>Poeae Chloroplast Group 2 (Poeae type)</taxon>
        <taxon>Loliodinae</taxon>
        <taxon>Loliinae</taxon>
        <taxon>Lolium</taxon>
    </lineage>
</organism>
<accession>A0AAD8RFY4</accession>
<dbReference type="SUPFAM" id="SSF81383">
    <property type="entry name" value="F-box domain"/>
    <property type="match status" value="1"/>
</dbReference>
<dbReference type="Pfam" id="PF00646">
    <property type="entry name" value="F-box"/>
    <property type="match status" value="1"/>
</dbReference>
<sequence length="100" mass="11146">MDETDGSGFCFPYDVLLDILRRLPCRALAESRRVCSAWRSIIDGHNLQFPHFFPRGVFPGIFTSSYGCDDSSSFFAPPAACSSRPRGARDGPAFRRDPLL</sequence>
<dbReference type="EMBL" id="JAUUTY010000006">
    <property type="protein sequence ID" value="KAK1620918.1"/>
    <property type="molecule type" value="Genomic_DNA"/>
</dbReference>
<evidence type="ECO:0000313" key="4">
    <source>
        <dbReference type="Proteomes" id="UP001231189"/>
    </source>
</evidence>